<reference evidence="1" key="1">
    <citation type="journal article" date="2023" name="Int. J. Syst. Evol. Microbiol.">
        <title>&lt;i&gt;Clostridium folliculivorans&lt;/i&gt; sp. nov., isolated from soil samples of an organic paddy in Japan.</title>
        <authorList>
            <person name="Tazawa J."/>
            <person name="Kobayashi H."/>
            <person name="Tanizawa Y."/>
            <person name="Uchino A."/>
            <person name="Tanaka F."/>
            <person name="Urashima Y."/>
            <person name="Miura S."/>
            <person name="Sakamoto M."/>
            <person name="Ohkuma M."/>
            <person name="Tohno M."/>
        </authorList>
    </citation>
    <scope>NUCLEOTIDE SEQUENCE</scope>
    <source>
        <strain evidence="1">D1-1</strain>
    </source>
</reference>
<comment type="caution">
    <text evidence="1">The sequence shown here is derived from an EMBL/GenBank/DDBJ whole genome shotgun (WGS) entry which is preliminary data.</text>
</comment>
<gene>
    <name evidence="1" type="ORF">CFOLD11_32540</name>
</gene>
<evidence type="ECO:0000313" key="1">
    <source>
        <dbReference type="EMBL" id="GKU26427.1"/>
    </source>
</evidence>
<dbReference type="RefSeq" id="WP_261853326.1">
    <property type="nucleotide sequence ID" value="NZ_BQXY01000005.1"/>
</dbReference>
<dbReference type="AlphaFoldDB" id="A0A9W5Y4R6"/>
<name>A0A9W5Y4R6_9CLOT</name>
<protein>
    <submittedName>
        <fullName evidence="1">Uncharacterized protein</fullName>
    </submittedName>
</protein>
<accession>A0A9W5Y4R6</accession>
<organism evidence="1 2">
    <name type="scientific">Clostridium folliculivorans</name>
    <dbReference type="NCBI Taxonomy" id="2886038"/>
    <lineage>
        <taxon>Bacteria</taxon>
        <taxon>Bacillati</taxon>
        <taxon>Bacillota</taxon>
        <taxon>Clostridia</taxon>
        <taxon>Eubacteriales</taxon>
        <taxon>Clostridiaceae</taxon>
        <taxon>Clostridium</taxon>
    </lineage>
</organism>
<dbReference type="Proteomes" id="UP001057868">
    <property type="component" value="Unassembled WGS sequence"/>
</dbReference>
<proteinExistence type="predicted"/>
<keyword evidence="2" id="KW-1185">Reference proteome</keyword>
<sequence>MKKKKGSSLITVICIFAILITVGTSVLSMTASDYKSRVIESKRIENLYGADSGVDTAYNITGSVLKTIIDKSNSFAETTNMDNINTGLANEPSKYLNADGTVNREAVRAQFLDASFKQKYRELIKQDLLYCIQNRKTIANVDAIGDSRYSQPVNVYTKNDPQFNDSTLVGLDIHNVTTTTNEVRFKLTINSKYQDPSSTSGIRSVSSVYYIDVPNYSGNYGVKTTSVNIPIAGVTQKAIVADGDLIIDSVGEANISGPILIKGNENTGSGSITYSKYSGGISINNVNGNVGFNGDVVTSRTFRLVNNAPNVNITGGTLYANNIYVGKNENGTSSNAKLQASVAIIDNDLTMNSSDSNVTINNGFYAVSDINRESYAKKDAKEKSSSSIIMNSVDNSSKILVNGQAYIMGTAYINTSEPYQTGESVALKGNYKAYATIIPQDGSGYFYKYYNPLTLMDKQDITVVDKAAHFYNFATNNQYKDSLNITNQIQLPTNNNSTISTGAYISNGVVYPSNYSAADANFQKDLNNKRRLFAQQVYEMGDVALSDTATLDTDYNNGIVNKTVASETKLTQNKDNDYTDISNDGSNNCIIINTNPNKRIFIKGHQPSFSETINATGDNADIVIDKDSSQTLNAVIISAGDVLISGNITYNGTLITKGNVKIEGINNSGNVKINQSSTVQSNLFSKYLDKVKKVIDIDSVNVQVTGVNIVPSTSVKSNINLDDIIHKGQWQITDNK</sequence>
<evidence type="ECO:0000313" key="2">
    <source>
        <dbReference type="Proteomes" id="UP001057868"/>
    </source>
</evidence>
<dbReference type="EMBL" id="BQXY01000005">
    <property type="protein sequence ID" value="GKU26427.1"/>
    <property type="molecule type" value="Genomic_DNA"/>
</dbReference>